<feature type="coiled-coil region" evidence="1">
    <location>
        <begin position="521"/>
        <end position="618"/>
    </location>
</feature>
<feature type="region of interest" description="Disordered" evidence="2">
    <location>
        <begin position="43"/>
        <end position="139"/>
    </location>
</feature>
<dbReference type="Proteomes" id="UP000304540">
    <property type="component" value="Unassembled WGS sequence"/>
</dbReference>
<accession>A0A4M3JUB0</accession>
<feature type="domain" description="DUF1542" evidence="4">
    <location>
        <begin position="566"/>
        <end position="639"/>
    </location>
</feature>
<feature type="region of interest" description="Disordered" evidence="2">
    <location>
        <begin position="827"/>
        <end position="852"/>
    </location>
</feature>
<evidence type="ECO:0000256" key="3">
    <source>
        <dbReference type="SAM" id="Phobius"/>
    </source>
</evidence>
<dbReference type="Pfam" id="PF07564">
    <property type="entry name" value="DUF1542"/>
    <property type="match status" value="3"/>
</dbReference>
<feature type="region of interest" description="Disordered" evidence="2">
    <location>
        <begin position="469"/>
        <end position="489"/>
    </location>
</feature>
<organism evidence="5 6">
    <name type="scientific">Streptococcus pneumoniae</name>
    <dbReference type="NCBI Taxonomy" id="1313"/>
    <lineage>
        <taxon>Bacteria</taxon>
        <taxon>Bacillati</taxon>
        <taxon>Bacillota</taxon>
        <taxon>Bacilli</taxon>
        <taxon>Lactobacillales</taxon>
        <taxon>Streptococcaceae</taxon>
        <taxon>Streptococcus</taxon>
    </lineage>
</organism>
<keyword evidence="3" id="KW-0472">Membrane</keyword>
<dbReference type="InterPro" id="IPR011439">
    <property type="entry name" value="DUF1542"/>
</dbReference>
<name>A0A4M3JUB0_STREE</name>
<feature type="compositionally biased region" description="Polar residues" evidence="2">
    <location>
        <begin position="827"/>
        <end position="842"/>
    </location>
</feature>
<feature type="coiled-coil region" evidence="1">
    <location>
        <begin position="879"/>
        <end position="906"/>
    </location>
</feature>
<evidence type="ECO:0000259" key="4">
    <source>
        <dbReference type="Pfam" id="PF07564"/>
    </source>
</evidence>
<sequence>MDKSLAESAQSSLQALLANLTLDSMKELHARVEAGLARAKAVLENPHSSQEEVNTQVRTMRELTEEVNKALAGGLTSPTELGEGSGATPSEASPTPKRGRRGRKPLTPPATPAPVENQEKKETVEEATDYTNGQGSYPLSDKIHNLLQELKTSTENPEQVQKLKEAYDKLNEALQTKEDGLVDDAIFNVALEEYKKASHLMKGAEGAAKTRSRRSVSGLVYGFATGSPGNERRLTNSDGSGKDSVALLNSSDLDDAPLRFIATVENGGIREFSLKNFPDTDNLGKKWATITVTYSSDRKKALIKVTGKTPKNIYGLYNVTPEVTLNSGHVQSRILQVRYQLPKAEFDLSPLGTGNTAQQDVEGKAKAKGNDRPVLKVKVPLPPNGSVDSKNIPAKGQFKVFLVRGGNNQVFGKTATAAENYDIVAQTLVKSDGTGDIVPPSYLKESIGDQPLRLVTAYVRQGTNNPIDSDFVSPLSDDSITPTNPIDRDGAKAKAEQKAQAKKDSFNGIQHLTDEEKTAANQQVEAALDKAKKAIDGASNQRDIDAANQTLDTELGQITPKAEANKTAKAKAEQKAQAKKDSFNGIQHLTDEEKTAANQQVEAALDKAKKAIDGASNQRDIDAANQTLDTELGQITPKAEANKTAKAKAEQKANLTLDLIDDNVNLSLFEKDAAKNQVRQALQDALKRIDQAKTQNGIDRAKQEALSSLDQVLAEALARANARRLSGQDSATRNRRTPPRRARRSVGFVGNSQTGTTPSAVDKSELRTLVEDLERRLQDLAGLSPEALEEAHRILGEAQAALANDSLTAQELAELLAKVREALNSLQAGTSADKSPSTSNSNKEAESAKEPTNATDVPLYGVFGAAVLSLLGALLFALAHKKNSQLDKLSRELDQLLVELEASDKDKKGLGKAKKLAKKARTFVDSQQKDPQKEAELISEIKTILSQLREGV</sequence>
<feature type="compositionally biased region" description="Polar residues" evidence="2">
    <location>
        <begin position="46"/>
        <end position="58"/>
    </location>
</feature>
<feature type="compositionally biased region" description="Polar residues" evidence="2">
    <location>
        <begin position="750"/>
        <end position="759"/>
    </location>
</feature>
<evidence type="ECO:0000313" key="5">
    <source>
        <dbReference type="EMBL" id="VRI36411.1"/>
    </source>
</evidence>
<evidence type="ECO:0000256" key="1">
    <source>
        <dbReference type="SAM" id="Coils"/>
    </source>
</evidence>
<gene>
    <name evidence="5" type="primary">ebh_1</name>
    <name evidence="5" type="ORF">SAMEA3381574_01276</name>
</gene>
<dbReference type="EMBL" id="CABABW010000009">
    <property type="protein sequence ID" value="VRI36411.1"/>
    <property type="molecule type" value="Genomic_DNA"/>
</dbReference>
<dbReference type="AlphaFoldDB" id="A0A4M3JUB0"/>
<reference evidence="5 6" key="1">
    <citation type="submission" date="2019-04" db="EMBL/GenBank/DDBJ databases">
        <authorList>
            <consortium name="Pathogen Informatics"/>
        </authorList>
    </citation>
    <scope>NUCLEOTIDE SEQUENCE [LARGE SCALE GENOMIC DNA]</scope>
    <source>
        <strain evidence="5 6">GPSC232</strain>
    </source>
</reference>
<keyword evidence="3" id="KW-1133">Transmembrane helix</keyword>
<feature type="compositionally biased region" description="Basic and acidic residues" evidence="2">
    <location>
        <begin position="59"/>
        <end position="68"/>
    </location>
</feature>
<protein>
    <submittedName>
        <fullName evidence="5">Surface anchored protein</fullName>
    </submittedName>
</protein>
<feature type="domain" description="DUF1542" evidence="4">
    <location>
        <begin position="643"/>
        <end position="715"/>
    </location>
</feature>
<evidence type="ECO:0000313" key="6">
    <source>
        <dbReference type="Proteomes" id="UP000304540"/>
    </source>
</evidence>
<feature type="domain" description="DUF1542" evidence="4">
    <location>
        <begin position="490"/>
        <end position="562"/>
    </location>
</feature>
<keyword evidence="3" id="KW-0812">Transmembrane</keyword>
<feature type="transmembrane region" description="Helical" evidence="3">
    <location>
        <begin position="857"/>
        <end position="879"/>
    </location>
</feature>
<feature type="compositionally biased region" description="Basic residues" evidence="2">
    <location>
        <begin position="733"/>
        <end position="744"/>
    </location>
</feature>
<evidence type="ECO:0000256" key="2">
    <source>
        <dbReference type="SAM" id="MobiDB-lite"/>
    </source>
</evidence>
<proteinExistence type="predicted"/>
<feature type="region of interest" description="Disordered" evidence="2">
    <location>
        <begin position="721"/>
        <end position="765"/>
    </location>
</feature>
<keyword evidence="1" id="KW-0175">Coiled coil</keyword>
<feature type="region of interest" description="Disordered" evidence="2">
    <location>
        <begin position="350"/>
        <end position="369"/>
    </location>
</feature>